<evidence type="ECO:0000313" key="3">
    <source>
        <dbReference type="Proteomes" id="UP001222027"/>
    </source>
</evidence>
<name>A0AAV8QC22_ENSVE</name>
<evidence type="ECO:0000313" key="2">
    <source>
        <dbReference type="EMBL" id="KAJ8477349.1"/>
    </source>
</evidence>
<dbReference type="Proteomes" id="UP001222027">
    <property type="component" value="Unassembled WGS sequence"/>
</dbReference>
<organism evidence="2 3">
    <name type="scientific">Ensete ventricosum</name>
    <name type="common">Abyssinian banana</name>
    <name type="synonym">Musa ensete</name>
    <dbReference type="NCBI Taxonomy" id="4639"/>
    <lineage>
        <taxon>Eukaryota</taxon>
        <taxon>Viridiplantae</taxon>
        <taxon>Streptophyta</taxon>
        <taxon>Embryophyta</taxon>
        <taxon>Tracheophyta</taxon>
        <taxon>Spermatophyta</taxon>
        <taxon>Magnoliopsida</taxon>
        <taxon>Liliopsida</taxon>
        <taxon>Zingiberales</taxon>
        <taxon>Musaceae</taxon>
        <taxon>Ensete</taxon>
    </lineage>
</organism>
<sequence length="94" mass="9808">MSSTGTPEAASRVPLPLHPRLLAASHSAASKLTLERVSAVPRHALLRRATEAGTASATRRLPSPARPPLLARTPSALACPRRPADAIAVAEHIL</sequence>
<proteinExistence type="predicted"/>
<dbReference type="EMBL" id="JAQQAF010000006">
    <property type="protein sequence ID" value="KAJ8477349.1"/>
    <property type="molecule type" value="Genomic_DNA"/>
</dbReference>
<comment type="caution">
    <text evidence="2">The sequence shown here is derived from an EMBL/GenBank/DDBJ whole genome shotgun (WGS) entry which is preliminary data.</text>
</comment>
<feature type="compositionally biased region" description="Low complexity" evidence="1">
    <location>
        <begin position="55"/>
        <end position="69"/>
    </location>
</feature>
<reference evidence="2 3" key="1">
    <citation type="submission" date="2022-12" db="EMBL/GenBank/DDBJ databases">
        <title>Chromosome-scale assembly of the Ensete ventricosum genome.</title>
        <authorList>
            <person name="Dussert Y."/>
            <person name="Stocks J."/>
            <person name="Wendawek A."/>
            <person name="Woldeyes F."/>
            <person name="Nichols R.A."/>
            <person name="Borrell J.S."/>
        </authorList>
    </citation>
    <scope>NUCLEOTIDE SEQUENCE [LARGE SCALE GENOMIC DNA]</scope>
    <source>
        <strain evidence="3">cv. Maze</strain>
        <tissue evidence="2">Seeds</tissue>
    </source>
</reference>
<accession>A0AAV8QC22</accession>
<protein>
    <submittedName>
        <fullName evidence="2">Uncharacterized protein</fullName>
    </submittedName>
</protein>
<feature type="region of interest" description="Disordered" evidence="1">
    <location>
        <begin position="48"/>
        <end position="69"/>
    </location>
</feature>
<gene>
    <name evidence="2" type="ORF">OPV22_021076</name>
</gene>
<evidence type="ECO:0000256" key="1">
    <source>
        <dbReference type="SAM" id="MobiDB-lite"/>
    </source>
</evidence>
<dbReference type="AlphaFoldDB" id="A0AAV8QC22"/>
<keyword evidence="3" id="KW-1185">Reference proteome</keyword>